<dbReference type="Proteomes" id="UP000216361">
    <property type="component" value="Unassembled WGS sequence"/>
</dbReference>
<dbReference type="CDD" id="cd05401">
    <property type="entry name" value="NT_GlnE_GlnD_like"/>
    <property type="match status" value="2"/>
</dbReference>
<protein>
    <recommendedName>
        <fullName evidence="7">Bifunctional glutamine synthetase adenylyltransferase/adenylyl-removing enzyme</fullName>
    </recommendedName>
    <alternativeName>
        <fullName evidence="7">ATP:glutamine synthetase adenylyltransferase</fullName>
    </alternativeName>
    <alternativeName>
        <fullName evidence="7">ATase</fullName>
    </alternativeName>
    <domain>
        <recommendedName>
            <fullName evidence="7">Glutamine synthetase adenylyl-L-tyrosine phosphorylase</fullName>
            <ecNumber evidence="7">2.7.7.89</ecNumber>
        </recommendedName>
        <alternativeName>
            <fullName evidence="7">Adenylyl removase</fullName>
            <shortName evidence="7">AR</shortName>
            <shortName evidence="7">AT-N</shortName>
        </alternativeName>
    </domain>
    <domain>
        <recommendedName>
            <fullName evidence="7">Glutamine synthetase adenylyl transferase</fullName>
            <ecNumber evidence="7">2.7.7.42</ecNumber>
        </recommendedName>
        <alternativeName>
            <fullName evidence="7">Adenylyl transferase</fullName>
            <shortName evidence="7">AT</shortName>
            <shortName evidence="7">AT-C</shortName>
        </alternativeName>
    </domain>
</protein>
<dbReference type="SUPFAM" id="SSF81593">
    <property type="entry name" value="Nucleotidyltransferase substrate binding subunit/domain"/>
    <property type="match status" value="2"/>
</dbReference>
<keyword evidence="3 7" id="KW-0547">Nucleotide-binding</keyword>
<evidence type="ECO:0000259" key="9">
    <source>
        <dbReference type="Pfam" id="PF08335"/>
    </source>
</evidence>
<dbReference type="PANTHER" id="PTHR30621">
    <property type="entry name" value="GLUTAMINE SYNTHETASE ADENYLYLTRANSFERASE"/>
    <property type="match status" value="1"/>
</dbReference>
<organism evidence="10 11">
    <name type="scientific">Elstera cyanobacteriorum</name>
    <dbReference type="NCBI Taxonomy" id="2022747"/>
    <lineage>
        <taxon>Bacteria</taxon>
        <taxon>Pseudomonadati</taxon>
        <taxon>Pseudomonadota</taxon>
        <taxon>Alphaproteobacteria</taxon>
        <taxon>Rhodospirillales</taxon>
        <taxon>Rhodospirillaceae</taxon>
        <taxon>Elstera</taxon>
    </lineage>
</organism>
<evidence type="ECO:0000256" key="4">
    <source>
        <dbReference type="ARBA" id="ARBA00022840"/>
    </source>
</evidence>
<comment type="caution">
    <text evidence="10">The sequence shown here is derived from an EMBL/GenBank/DDBJ whole genome shotgun (WGS) entry which is preliminary data.</text>
</comment>
<evidence type="ECO:0000313" key="10">
    <source>
        <dbReference type="EMBL" id="OYQ20930.1"/>
    </source>
</evidence>
<dbReference type="GO" id="GO:0005524">
    <property type="term" value="F:ATP binding"/>
    <property type="evidence" value="ECO:0007669"/>
    <property type="project" value="UniProtKB-UniRule"/>
</dbReference>
<feature type="region of interest" description="Adenylyl transferase" evidence="7">
    <location>
        <begin position="476"/>
        <end position="1002"/>
    </location>
</feature>
<dbReference type="InterPro" id="IPR005190">
    <property type="entry name" value="GlnE_rpt_dom"/>
</dbReference>
<evidence type="ECO:0000256" key="1">
    <source>
        <dbReference type="ARBA" id="ARBA00022679"/>
    </source>
</evidence>
<proteinExistence type="inferred from homology"/>
<keyword evidence="6 7" id="KW-0511">Multifunctional enzyme</keyword>
<dbReference type="Pfam" id="PF08335">
    <property type="entry name" value="GlnD_UR_UTase"/>
    <property type="match status" value="2"/>
</dbReference>
<comment type="function">
    <text evidence="7">Involved in the regulation of glutamine synthetase GlnA, a key enzyme in the process to assimilate ammonia. When cellular nitrogen levels are high, the C-terminal adenylyl transferase (AT) inactivates GlnA by covalent transfer of an adenylyl group from ATP to specific tyrosine residue of GlnA, thus reducing its activity. Conversely, when nitrogen levels are low, the N-terminal adenylyl removase (AR) activates GlnA by removing the adenylyl group by phosphorolysis, increasing its activity. The regulatory region of GlnE binds the signal transduction protein PII (GlnB) which indicates the nitrogen status of the cell.</text>
</comment>
<dbReference type="HAMAP" id="MF_00802">
    <property type="entry name" value="GlnE"/>
    <property type="match status" value="1"/>
</dbReference>
<evidence type="ECO:0000313" key="11">
    <source>
        <dbReference type="Proteomes" id="UP000216361"/>
    </source>
</evidence>
<dbReference type="GO" id="GO:0008882">
    <property type="term" value="F:[glutamate-ammonia-ligase] adenylyltransferase activity"/>
    <property type="evidence" value="ECO:0007669"/>
    <property type="project" value="UniProtKB-UniRule"/>
</dbReference>
<dbReference type="SUPFAM" id="SSF81301">
    <property type="entry name" value="Nucleotidyltransferase"/>
    <property type="match status" value="2"/>
</dbReference>
<dbReference type="GO" id="GO:0000287">
    <property type="term" value="F:magnesium ion binding"/>
    <property type="evidence" value="ECO:0007669"/>
    <property type="project" value="UniProtKB-UniRule"/>
</dbReference>
<dbReference type="EMBL" id="NOXS01000025">
    <property type="protein sequence ID" value="OYQ20930.1"/>
    <property type="molecule type" value="Genomic_DNA"/>
</dbReference>
<dbReference type="EC" id="2.7.7.89" evidence="7"/>
<comment type="similarity">
    <text evidence="7">Belongs to the GlnE family.</text>
</comment>
<dbReference type="GO" id="GO:0047388">
    <property type="term" value="F:[glutamine synthetase]-adenylyl-L-tyrosine phosphorylase activity"/>
    <property type="evidence" value="ECO:0007669"/>
    <property type="project" value="UniProtKB-EC"/>
</dbReference>
<evidence type="ECO:0000256" key="5">
    <source>
        <dbReference type="ARBA" id="ARBA00022842"/>
    </source>
</evidence>
<dbReference type="AlphaFoldDB" id="A0A255XXF8"/>
<dbReference type="GO" id="GO:0005829">
    <property type="term" value="C:cytosol"/>
    <property type="evidence" value="ECO:0007669"/>
    <property type="project" value="TreeGrafter"/>
</dbReference>
<feature type="domain" description="Glutamate-ammonia ligase adenylyltransferase repeated" evidence="8">
    <location>
        <begin position="579"/>
        <end position="821"/>
    </location>
</feature>
<feature type="domain" description="PII-uridylyltransferase/Glutamine-synthetase adenylyltransferase" evidence="9">
    <location>
        <begin position="328"/>
        <end position="466"/>
    </location>
</feature>
<evidence type="ECO:0000256" key="7">
    <source>
        <dbReference type="HAMAP-Rule" id="MF_00802"/>
    </source>
</evidence>
<sequence length="1002" mass="108391">MAFQFPFLATLANLPRPGRPDRVEVAIERLLDRAESHGEECLAAIRAMLAHPQGSALIAAIFGNSPFLTEAILAEPAFWVTVATNGPDATFAEVINPINDELAAAQQSPDLMRSLRIAKRRAALTIAVADIAGVWPLMRVTGALSEFADRCLSVAAGHALAIKRQQKGEAMSADLVANSRRGLIILGMGKLGARELNYSSDVDLILLYDPDRVSSGVAALRDTLRETYVRFAQDLARLIHERTGDGYVFRVDLRLRPDPASTPAALSVLAAETYYETVGQNWERAAMIKARLVAGDAEAAALFQRNLRPFVWRRHLDFAAIADIHSIKRQINAHKGGTESVPGRDLKLGRGGIREIEFFVQTQQLIWGGRDPSLRLRPTLEVLSALVAAGRVQPTSAEALAAAYIRLRTWEHRVQMVEDQQTHKLPTDPEAFAAIAAFSGYADAESFTAAVLETLEQVRCHYGDLFEESPPLSGPGDLVFTGVEDDPATLQTLTGMGFSDAAGISETVRGWHHGRIRATRSARARELLTELMPGLLNALAQTPDPMAAFRRFDRFLTNLPAGVQILSLFQQNPGVLDLVAEIMGSAPGLAEHLARHPRLLDGLIHDAQRISADQPIATEAELAEDLAAEFAQSNSFEEVLDGVRRWTGDRRFQIGVALLRGEITPEAAARGLSAVADTVIGALLPQVHREFAQTHGQVPGGEFAVLALGKLGARELTASSDLDLVFIYRVPDGVDQSDGGKPLPPSLYFQRLGQRLIGALTVLTAEGELYQVDMRLRPTGNKGPVACSLESFTSYHADEAWTWEHMALIRARTVAGDPPLCADVRAVREAVLTRPRDRAVILADVADMRARIAKERPGQGAFDVKDRPGGLVDVEFIAQGLILSTAAPGAASLPPDLGHTLTGLHWLASVRVLTPDAADRLIRAGRLWQRLQVMLRLAGTGKFDPATAPEGVRRALVRAAGVLDFSILEQEMSEAATEVRALFQALIVPAAPATDPSATGDA</sequence>
<keyword evidence="2 7" id="KW-0548">Nucleotidyltransferase</keyword>
<evidence type="ECO:0000259" key="8">
    <source>
        <dbReference type="Pfam" id="PF03710"/>
    </source>
</evidence>
<evidence type="ECO:0000256" key="2">
    <source>
        <dbReference type="ARBA" id="ARBA00022695"/>
    </source>
</evidence>
<evidence type="ECO:0000256" key="3">
    <source>
        <dbReference type="ARBA" id="ARBA00022741"/>
    </source>
</evidence>
<dbReference type="Gene3D" id="3.30.460.10">
    <property type="entry name" value="Beta Polymerase, domain 2"/>
    <property type="match status" value="2"/>
</dbReference>
<accession>A0A255XXF8</accession>
<dbReference type="Pfam" id="PF03710">
    <property type="entry name" value="GlnE"/>
    <property type="match status" value="2"/>
</dbReference>
<gene>
    <name evidence="7" type="primary">glnE</name>
    <name evidence="10" type="ORF">CHR90_03055</name>
</gene>
<keyword evidence="1 7" id="KW-0808">Transferase</keyword>
<dbReference type="PANTHER" id="PTHR30621:SF0">
    <property type="entry name" value="BIFUNCTIONAL GLUTAMINE SYNTHETASE ADENYLYLTRANSFERASE_ADENYLYL-REMOVING ENZYME"/>
    <property type="match status" value="1"/>
</dbReference>
<name>A0A255XXF8_9PROT</name>
<keyword evidence="4 7" id="KW-0067">ATP-binding</keyword>
<dbReference type="NCBIfam" id="NF010706">
    <property type="entry name" value="PRK14108.1"/>
    <property type="match status" value="1"/>
</dbReference>
<dbReference type="InterPro" id="IPR023057">
    <property type="entry name" value="GlnE"/>
</dbReference>
<comment type="cofactor">
    <cofactor evidence="7">
        <name>Mg(2+)</name>
        <dbReference type="ChEBI" id="CHEBI:18420"/>
    </cofactor>
</comment>
<dbReference type="GO" id="GO:0000820">
    <property type="term" value="P:regulation of glutamine family amino acid metabolic process"/>
    <property type="evidence" value="ECO:0007669"/>
    <property type="project" value="UniProtKB-UniRule"/>
</dbReference>
<dbReference type="InterPro" id="IPR013546">
    <property type="entry name" value="PII_UdlTrfase/GS_AdlTrfase"/>
</dbReference>
<dbReference type="OrthoDB" id="9759366at2"/>
<comment type="catalytic activity">
    <reaction evidence="7">
        <text>[glutamine synthetase]-O(4)-(5'-adenylyl)-L-tyrosine + phosphate = [glutamine synthetase]-L-tyrosine + ADP</text>
        <dbReference type="Rhea" id="RHEA:43716"/>
        <dbReference type="Rhea" id="RHEA-COMP:10660"/>
        <dbReference type="Rhea" id="RHEA-COMP:10661"/>
        <dbReference type="ChEBI" id="CHEBI:43474"/>
        <dbReference type="ChEBI" id="CHEBI:46858"/>
        <dbReference type="ChEBI" id="CHEBI:83624"/>
        <dbReference type="ChEBI" id="CHEBI:456216"/>
        <dbReference type="EC" id="2.7.7.89"/>
    </reaction>
</comment>
<keyword evidence="11" id="KW-1185">Reference proteome</keyword>
<reference evidence="10 11" key="1">
    <citation type="submission" date="2017-07" db="EMBL/GenBank/DDBJ databases">
        <title>Elstera cyanobacteriorum sp. nov., a novel bacterium isolated from cyanobacterial aggregates in a eutrophic lake.</title>
        <authorList>
            <person name="Cai H."/>
        </authorList>
    </citation>
    <scope>NUCLEOTIDE SEQUENCE [LARGE SCALE GENOMIC DNA]</scope>
    <source>
        <strain evidence="10 11">TH019</strain>
    </source>
</reference>
<comment type="catalytic activity">
    <reaction evidence="7">
        <text>[glutamine synthetase]-L-tyrosine + ATP = [glutamine synthetase]-O(4)-(5'-adenylyl)-L-tyrosine + diphosphate</text>
        <dbReference type="Rhea" id="RHEA:18589"/>
        <dbReference type="Rhea" id="RHEA-COMP:10660"/>
        <dbReference type="Rhea" id="RHEA-COMP:10661"/>
        <dbReference type="ChEBI" id="CHEBI:30616"/>
        <dbReference type="ChEBI" id="CHEBI:33019"/>
        <dbReference type="ChEBI" id="CHEBI:46858"/>
        <dbReference type="ChEBI" id="CHEBI:83624"/>
        <dbReference type="EC" id="2.7.7.42"/>
    </reaction>
</comment>
<feature type="domain" description="PII-uridylyltransferase/Glutamine-synthetase adenylyltransferase" evidence="9">
    <location>
        <begin position="848"/>
        <end position="987"/>
    </location>
</feature>
<feature type="region of interest" description="Adenylyl removase" evidence="7">
    <location>
        <begin position="1"/>
        <end position="472"/>
    </location>
</feature>
<dbReference type="RefSeq" id="WP_094407513.1">
    <property type="nucleotide sequence ID" value="NZ_BMJZ01000007.1"/>
</dbReference>
<dbReference type="EC" id="2.7.7.42" evidence="7"/>
<evidence type="ECO:0000256" key="6">
    <source>
        <dbReference type="ARBA" id="ARBA00023268"/>
    </source>
</evidence>
<dbReference type="Gene3D" id="1.20.120.1510">
    <property type="match status" value="1"/>
</dbReference>
<dbReference type="NCBIfam" id="NF008292">
    <property type="entry name" value="PRK11072.1"/>
    <property type="match status" value="1"/>
</dbReference>
<dbReference type="Gene3D" id="1.20.120.330">
    <property type="entry name" value="Nucleotidyltransferases domain 2"/>
    <property type="match status" value="2"/>
</dbReference>
<dbReference type="InterPro" id="IPR043519">
    <property type="entry name" value="NT_sf"/>
</dbReference>
<keyword evidence="5 7" id="KW-0460">Magnesium</keyword>
<feature type="domain" description="Glutamate-ammonia ligase adenylyltransferase repeated" evidence="8">
    <location>
        <begin position="58"/>
        <end position="305"/>
    </location>
</feature>